<dbReference type="InParanoid" id="A0A165DZN6"/>
<dbReference type="Proteomes" id="UP000076842">
    <property type="component" value="Unassembled WGS sequence"/>
</dbReference>
<proteinExistence type="predicted"/>
<keyword evidence="3" id="KW-1185">Reference proteome</keyword>
<feature type="region of interest" description="Disordered" evidence="1">
    <location>
        <begin position="28"/>
        <end position="48"/>
    </location>
</feature>
<reference evidence="2 3" key="1">
    <citation type="journal article" date="2016" name="Mol. Biol. Evol.">
        <title>Comparative Genomics of Early-Diverging Mushroom-Forming Fungi Provides Insights into the Origins of Lignocellulose Decay Capabilities.</title>
        <authorList>
            <person name="Nagy L.G."/>
            <person name="Riley R."/>
            <person name="Tritt A."/>
            <person name="Adam C."/>
            <person name="Daum C."/>
            <person name="Floudas D."/>
            <person name="Sun H."/>
            <person name="Yadav J.S."/>
            <person name="Pangilinan J."/>
            <person name="Larsson K.H."/>
            <person name="Matsuura K."/>
            <person name="Barry K."/>
            <person name="Labutti K."/>
            <person name="Kuo R."/>
            <person name="Ohm R.A."/>
            <person name="Bhattacharya S.S."/>
            <person name="Shirouzu T."/>
            <person name="Yoshinaga Y."/>
            <person name="Martin F.M."/>
            <person name="Grigoriev I.V."/>
            <person name="Hibbett D.S."/>
        </authorList>
    </citation>
    <scope>NUCLEOTIDE SEQUENCE [LARGE SCALE GENOMIC DNA]</scope>
    <source>
        <strain evidence="2 3">HHB12733</strain>
    </source>
</reference>
<evidence type="ECO:0000256" key="1">
    <source>
        <dbReference type="SAM" id="MobiDB-lite"/>
    </source>
</evidence>
<organism evidence="2 3">
    <name type="scientific">Calocera cornea HHB12733</name>
    <dbReference type="NCBI Taxonomy" id="1353952"/>
    <lineage>
        <taxon>Eukaryota</taxon>
        <taxon>Fungi</taxon>
        <taxon>Dikarya</taxon>
        <taxon>Basidiomycota</taxon>
        <taxon>Agaricomycotina</taxon>
        <taxon>Dacrymycetes</taxon>
        <taxon>Dacrymycetales</taxon>
        <taxon>Dacrymycetaceae</taxon>
        <taxon>Calocera</taxon>
    </lineage>
</organism>
<name>A0A165DZN6_9BASI</name>
<evidence type="ECO:0000313" key="3">
    <source>
        <dbReference type="Proteomes" id="UP000076842"/>
    </source>
</evidence>
<gene>
    <name evidence="2" type="ORF">CALCODRAFT_36320</name>
</gene>
<accession>A0A165DZN6</accession>
<protein>
    <submittedName>
        <fullName evidence="2">Uncharacterized protein</fullName>
    </submittedName>
</protein>
<evidence type="ECO:0000313" key="2">
    <source>
        <dbReference type="EMBL" id="KZT53810.1"/>
    </source>
</evidence>
<dbReference type="AlphaFoldDB" id="A0A165DZN6"/>
<dbReference type="EMBL" id="KV424028">
    <property type="protein sequence ID" value="KZT53810.1"/>
    <property type="molecule type" value="Genomic_DNA"/>
</dbReference>
<sequence>MRGHRAAQADQSWAVRVSVLNPVAQTINGHTPCKDDNTASGRSAHQTADDGTAFPTALSLSTSSFHYVCKNIDLHQHVASLRQAIRTLRSEVTIISCHRPSIDNIDFGGKTVTNRSSARPRSALECQPLACWTNSAEHGDIWFPVWSGCTKLHRPVSLVPHRQLQVSAQPSHVCAAVVPPAHVFQT</sequence>